<proteinExistence type="predicted"/>
<reference evidence="2" key="1">
    <citation type="submission" date="2021-01" db="EMBL/GenBank/DDBJ databases">
        <authorList>
            <person name="Corre E."/>
            <person name="Pelletier E."/>
            <person name="Niang G."/>
            <person name="Scheremetjew M."/>
            <person name="Finn R."/>
            <person name="Kale V."/>
            <person name="Holt S."/>
            <person name="Cochrane G."/>
            <person name="Meng A."/>
            <person name="Brown T."/>
            <person name="Cohen L."/>
        </authorList>
    </citation>
    <scope>NUCLEOTIDE SEQUENCE</scope>
    <source>
        <strain evidence="2">CCMP281</strain>
    </source>
</reference>
<feature type="region of interest" description="Disordered" evidence="1">
    <location>
        <begin position="115"/>
        <end position="197"/>
    </location>
</feature>
<protein>
    <submittedName>
        <fullName evidence="2">Uncharacterized protein</fullName>
    </submittedName>
</protein>
<evidence type="ECO:0000313" key="2">
    <source>
        <dbReference type="EMBL" id="CAE0116822.1"/>
    </source>
</evidence>
<gene>
    <name evidence="2" type="ORF">HERI1096_LOCUS17507</name>
</gene>
<feature type="region of interest" description="Disordered" evidence="1">
    <location>
        <begin position="505"/>
        <end position="566"/>
    </location>
</feature>
<dbReference type="EMBL" id="HBHX01031432">
    <property type="protein sequence ID" value="CAE0116822.1"/>
    <property type="molecule type" value="Transcribed_RNA"/>
</dbReference>
<feature type="compositionally biased region" description="Polar residues" evidence="1">
    <location>
        <begin position="117"/>
        <end position="126"/>
    </location>
</feature>
<feature type="compositionally biased region" description="Low complexity" evidence="1">
    <location>
        <begin position="143"/>
        <end position="153"/>
    </location>
</feature>
<name>A0A7S3EZ14_9EUKA</name>
<feature type="compositionally biased region" description="Pro residues" evidence="1">
    <location>
        <begin position="318"/>
        <end position="336"/>
    </location>
</feature>
<feature type="compositionally biased region" description="Basic and acidic residues" evidence="1">
    <location>
        <begin position="458"/>
        <end position="467"/>
    </location>
</feature>
<dbReference type="AlphaFoldDB" id="A0A7S3EZ14"/>
<organism evidence="2">
    <name type="scientific">Haptolina ericina</name>
    <dbReference type="NCBI Taxonomy" id="156174"/>
    <lineage>
        <taxon>Eukaryota</taxon>
        <taxon>Haptista</taxon>
        <taxon>Haptophyta</taxon>
        <taxon>Prymnesiophyceae</taxon>
        <taxon>Prymnesiales</taxon>
        <taxon>Prymnesiaceae</taxon>
        <taxon>Haptolina</taxon>
    </lineage>
</organism>
<feature type="region of interest" description="Disordered" evidence="1">
    <location>
        <begin position="287"/>
        <end position="336"/>
    </location>
</feature>
<feature type="region of interest" description="Disordered" evidence="1">
    <location>
        <begin position="440"/>
        <end position="488"/>
    </location>
</feature>
<feature type="compositionally biased region" description="Polar residues" evidence="1">
    <location>
        <begin position="443"/>
        <end position="453"/>
    </location>
</feature>
<evidence type="ECO:0000256" key="1">
    <source>
        <dbReference type="SAM" id="MobiDB-lite"/>
    </source>
</evidence>
<feature type="region of interest" description="Disordered" evidence="1">
    <location>
        <begin position="363"/>
        <end position="402"/>
    </location>
</feature>
<accession>A0A7S3EZ14</accession>
<sequence>MSEVSSHQNGSKPCRHYVVGLDQLRVDSANAPGGSDIFYMPPGLPSLNGRAQTVRKARLGGMRAERDDIFYLPRALPPLGGEGRRRAPEARSAAEDQQEGCDIFYCPRELPAIAASPRNSTRQSAAESPGRTDNVVYLPPVPATTLIPATTPISGTSPCSARPPEAKGEQVRNRIRRNNSARMGSHCGTDATSDNISPTQLTPAEVMAASPEVLSGLRSRFIDHLSRACPGKAWKAWDAWDAWEAQAAPALEGREAEGREGLEKDGSRMWEAARKWMDENGYRGEALDSCDDDLNPDKPCPPPAAAESTPNRIRRSSPAPPMFLHPRFQPPRPPNPRDPFANMEGGLGTGYPGLHDVRQMTKSTSSSSFGIQTPEARGVEPRGLTKSGSAASCPGRDKKPIRRTNTVSFSTNTEKPVPDGVSVVSRASSVFNRGRAVDDAAVGSSNSMRSPEVTSDADSARSTDRSSCKIRRAATTGTKIGSPLNPCMRLRPPAVRSALTWLHSQLESPDDEEKESPEGGAAGPSKAGPQAEGRRRRVSRSPGERASEGEVEGGSGRSIKAMMRRAKQTVVVAPLSFV</sequence>